<dbReference type="InterPro" id="IPR036163">
    <property type="entry name" value="HMA_dom_sf"/>
</dbReference>
<dbReference type="EMBL" id="SKBU01000006">
    <property type="protein sequence ID" value="TCJ20039.1"/>
    <property type="molecule type" value="Genomic_DNA"/>
</dbReference>
<dbReference type="Proteomes" id="UP000295244">
    <property type="component" value="Unassembled WGS sequence"/>
</dbReference>
<dbReference type="CDD" id="cd00371">
    <property type="entry name" value="HMA"/>
    <property type="match status" value="1"/>
</dbReference>
<evidence type="ECO:0000313" key="3">
    <source>
        <dbReference type="Proteomes" id="UP000295244"/>
    </source>
</evidence>
<dbReference type="InterPro" id="IPR006121">
    <property type="entry name" value="HMA_dom"/>
</dbReference>
<dbReference type="InterPro" id="IPR000428">
    <property type="entry name" value="Cu-bd"/>
</dbReference>
<dbReference type="RefSeq" id="WP_132688569.1">
    <property type="nucleotide sequence ID" value="NZ_SKBU01000006.1"/>
</dbReference>
<name>A0A4R1BQL6_9ACTN</name>
<sequence>MKRIRLTVPDMSCAHCKAAIEESLGRLPGVERAGADPDTKQVEVAFDEGRANEEQIRLAIENAGYSVAA</sequence>
<dbReference type="OrthoDB" id="9813965at2"/>
<proteinExistence type="predicted"/>
<gene>
    <name evidence="2" type="ORF">E0L93_03595</name>
</gene>
<accession>A0A4R1BQL6</accession>
<evidence type="ECO:0000313" key="2">
    <source>
        <dbReference type="EMBL" id="TCJ20039.1"/>
    </source>
</evidence>
<comment type="caution">
    <text evidence="2">The sequence shown here is derived from an EMBL/GenBank/DDBJ whole genome shotgun (WGS) entry which is preliminary data.</text>
</comment>
<dbReference type="SUPFAM" id="SSF55008">
    <property type="entry name" value="HMA, heavy metal-associated domain"/>
    <property type="match status" value="1"/>
</dbReference>
<reference evidence="2 3" key="1">
    <citation type="submission" date="2019-03" db="EMBL/GenBank/DDBJ databases">
        <title>Whole genome sequence of a novel Rubrobacter taiwanensis strain, isolated from Yellowstone National Park.</title>
        <authorList>
            <person name="Freed S."/>
            <person name="Ramaley R.F."/>
            <person name="Kyndt J.A."/>
        </authorList>
    </citation>
    <scope>NUCLEOTIDE SEQUENCE [LARGE SCALE GENOMIC DNA]</scope>
    <source>
        <strain evidence="2 3">Yellowstone</strain>
    </source>
</reference>
<dbReference type="GO" id="GO:0006825">
    <property type="term" value="P:copper ion transport"/>
    <property type="evidence" value="ECO:0007669"/>
    <property type="project" value="InterPro"/>
</dbReference>
<dbReference type="Pfam" id="PF00403">
    <property type="entry name" value="HMA"/>
    <property type="match status" value="1"/>
</dbReference>
<organism evidence="2 3">
    <name type="scientific">Rubrobacter taiwanensis</name>
    <dbReference type="NCBI Taxonomy" id="185139"/>
    <lineage>
        <taxon>Bacteria</taxon>
        <taxon>Bacillati</taxon>
        <taxon>Actinomycetota</taxon>
        <taxon>Rubrobacteria</taxon>
        <taxon>Rubrobacterales</taxon>
        <taxon>Rubrobacteraceae</taxon>
        <taxon>Rubrobacter</taxon>
    </lineage>
</organism>
<dbReference type="InterPro" id="IPR006122">
    <property type="entry name" value="HMA_Cu_ion-bd"/>
</dbReference>
<keyword evidence="3" id="KW-1185">Reference proteome</keyword>
<dbReference type="GO" id="GO:0005507">
    <property type="term" value="F:copper ion binding"/>
    <property type="evidence" value="ECO:0007669"/>
    <property type="project" value="InterPro"/>
</dbReference>
<evidence type="ECO:0000259" key="1">
    <source>
        <dbReference type="PROSITE" id="PS50846"/>
    </source>
</evidence>
<dbReference type="PRINTS" id="PR00944">
    <property type="entry name" value="CUEXPORT"/>
</dbReference>
<protein>
    <submittedName>
        <fullName evidence="2">Copper chaperone</fullName>
    </submittedName>
</protein>
<feature type="domain" description="HMA" evidence="1">
    <location>
        <begin position="2"/>
        <end position="68"/>
    </location>
</feature>
<dbReference type="PROSITE" id="PS50846">
    <property type="entry name" value="HMA_2"/>
    <property type="match status" value="1"/>
</dbReference>
<dbReference type="AlphaFoldDB" id="A0A4R1BQL6"/>
<dbReference type="NCBIfam" id="TIGR00003">
    <property type="entry name" value="copper ion binding protein"/>
    <property type="match status" value="1"/>
</dbReference>
<dbReference type="Gene3D" id="3.30.70.100">
    <property type="match status" value="1"/>
</dbReference>